<evidence type="ECO:0000313" key="2">
    <source>
        <dbReference type="Proteomes" id="UP000303027"/>
    </source>
</evidence>
<proteinExistence type="predicted"/>
<gene>
    <name evidence="1" type="ORF">BvCmsKKP061_03158</name>
</gene>
<evidence type="ECO:0000313" key="1">
    <source>
        <dbReference type="EMBL" id="GDH49018.1"/>
    </source>
</evidence>
<dbReference type="Proteomes" id="UP000303027">
    <property type="component" value="Unassembled WGS sequence"/>
</dbReference>
<protein>
    <submittedName>
        <fullName evidence="1">Uncharacterized protein</fullName>
    </submittedName>
</protein>
<name>A0A4D2NP63_ECOLX</name>
<dbReference type="AlphaFoldDB" id="A0A4D2NP63"/>
<sequence length="74" mass="8033">MFRVVGLAGKLGIDMVDGGRRCGNTGEGELSVLSGCICRGISTERKRWIYFVVNINNVSGVIGKSLLKKLNTFK</sequence>
<comment type="caution">
    <text evidence="1">The sequence shown here is derived from an EMBL/GenBank/DDBJ whole genome shotgun (WGS) entry which is preliminary data.</text>
</comment>
<organism evidence="1 2">
    <name type="scientific">Escherichia coli</name>
    <dbReference type="NCBI Taxonomy" id="562"/>
    <lineage>
        <taxon>Bacteria</taxon>
        <taxon>Pseudomonadati</taxon>
        <taxon>Pseudomonadota</taxon>
        <taxon>Gammaproteobacteria</taxon>
        <taxon>Enterobacterales</taxon>
        <taxon>Enterobacteriaceae</taxon>
        <taxon>Escherichia</taxon>
    </lineage>
</organism>
<accession>A0A4D2NP63</accession>
<dbReference type="EMBL" id="BFXY01000090">
    <property type="protein sequence ID" value="GDH49018.1"/>
    <property type="molecule type" value="Genomic_DNA"/>
</dbReference>
<reference evidence="1 2" key="1">
    <citation type="submission" date="2018-04" db="EMBL/GenBank/DDBJ databases">
        <title>Large scale genomics of bovine and human commensal E. coli to reveal the emerging process of EHEC.</title>
        <authorList>
            <person name="Arimizu Y."/>
            <person name="Ogura Y."/>
        </authorList>
    </citation>
    <scope>NUCLEOTIDE SEQUENCE [LARGE SCALE GENOMIC DNA]</scope>
    <source>
        <strain evidence="1 2">KK-P061</strain>
    </source>
</reference>